<feature type="transmembrane region" description="Helical" evidence="1">
    <location>
        <begin position="130"/>
        <end position="147"/>
    </location>
</feature>
<dbReference type="InterPro" id="IPR000620">
    <property type="entry name" value="EamA_dom"/>
</dbReference>
<evidence type="ECO:0000259" key="2">
    <source>
        <dbReference type="Pfam" id="PF00892"/>
    </source>
</evidence>
<dbReference type="EMBL" id="QCYG01000011">
    <property type="protein sequence ID" value="PVA05410.1"/>
    <property type="molecule type" value="Genomic_DNA"/>
</dbReference>
<feature type="transmembrane region" description="Helical" evidence="1">
    <location>
        <begin position="269"/>
        <end position="287"/>
    </location>
</feature>
<feature type="transmembrane region" description="Helical" evidence="1">
    <location>
        <begin position="105"/>
        <end position="123"/>
    </location>
</feature>
<name>A0A2T7FTB3_9RHOB</name>
<feature type="domain" description="EamA" evidence="2">
    <location>
        <begin position="160"/>
        <end position="286"/>
    </location>
</feature>
<feature type="domain" description="EamA" evidence="2">
    <location>
        <begin position="15"/>
        <end position="147"/>
    </location>
</feature>
<keyword evidence="1" id="KW-0472">Membrane</keyword>
<feature type="transmembrane region" description="Helical" evidence="1">
    <location>
        <begin position="215"/>
        <end position="236"/>
    </location>
</feature>
<feature type="transmembrane region" description="Helical" evidence="1">
    <location>
        <begin position="80"/>
        <end position="99"/>
    </location>
</feature>
<dbReference type="InterPro" id="IPR037185">
    <property type="entry name" value="EmrE-like"/>
</dbReference>
<evidence type="ECO:0000313" key="4">
    <source>
        <dbReference type="Proteomes" id="UP000244817"/>
    </source>
</evidence>
<feature type="transmembrane region" description="Helical" evidence="1">
    <location>
        <begin position="243"/>
        <end position="263"/>
    </location>
</feature>
<dbReference type="AlphaFoldDB" id="A0A2T7FTB3"/>
<dbReference type="Proteomes" id="UP000244817">
    <property type="component" value="Unassembled WGS sequence"/>
</dbReference>
<organism evidence="3 4">
    <name type="scientific">Thalassorhabdomicrobium marinisediminis</name>
    <dbReference type="NCBI Taxonomy" id="2170577"/>
    <lineage>
        <taxon>Bacteria</taxon>
        <taxon>Pseudomonadati</taxon>
        <taxon>Pseudomonadota</taxon>
        <taxon>Alphaproteobacteria</taxon>
        <taxon>Rhodobacterales</taxon>
        <taxon>Paracoccaceae</taxon>
        <taxon>Thalassorhabdomicrobium</taxon>
    </lineage>
</organism>
<reference evidence="3 4" key="1">
    <citation type="submission" date="2018-04" db="EMBL/GenBank/DDBJ databases">
        <title>Pelagivirga bohaiensis gen. nov., sp. nov., a bacterium isolated from the Bohai Sea.</title>
        <authorList>
            <person name="Ji X."/>
        </authorList>
    </citation>
    <scope>NUCLEOTIDE SEQUENCE [LARGE SCALE GENOMIC DNA]</scope>
    <source>
        <strain evidence="3 4">BH-SD16</strain>
    </source>
</reference>
<keyword evidence="1" id="KW-1133">Transmembrane helix</keyword>
<evidence type="ECO:0000256" key="1">
    <source>
        <dbReference type="SAM" id="Phobius"/>
    </source>
</evidence>
<feature type="transmembrane region" description="Helical" evidence="1">
    <location>
        <begin position="187"/>
        <end position="209"/>
    </location>
</feature>
<comment type="caution">
    <text evidence="3">The sequence shown here is derived from an EMBL/GenBank/DDBJ whole genome shotgun (WGS) entry which is preliminary data.</text>
</comment>
<proteinExistence type="predicted"/>
<evidence type="ECO:0000313" key="3">
    <source>
        <dbReference type="EMBL" id="PVA05410.1"/>
    </source>
</evidence>
<feature type="transmembrane region" description="Helical" evidence="1">
    <location>
        <begin position="153"/>
        <end position="175"/>
    </location>
</feature>
<dbReference type="SUPFAM" id="SSF103481">
    <property type="entry name" value="Multidrug resistance efflux transporter EmrE"/>
    <property type="match status" value="2"/>
</dbReference>
<dbReference type="OrthoDB" id="9807937at2"/>
<dbReference type="RefSeq" id="WP_108642059.1">
    <property type="nucleotide sequence ID" value="NZ_QCYG01000011.1"/>
</dbReference>
<keyword evidence="1" id="KW-0812">Transmembrane</keyword>
<gene>
    <name evidence="3" type="ORF">DC363_15465</name>
</gene>
<dbReference type="GO" id="GO:0016020">
    <property type="term" value="C:membrane"/>
    <property type="evidence" value="ECO:0007669"/>
    <property type="project" value="InterPro"/>
</dbReference>
<dbReference type="PANTHER" id="PTHR22911:SF103">
    <property type="entry name" value="BLR2811 PROTEIN"/>
    <property type="match status" value="1"/>
</dbReference>
<sequence>MTAQTNIATSRSAGRGVLLMCIGIACLSVNDAIAKTLTTSYAPVQILFLRNAIALIPALLIAYFAGGWPALQSRKPMAHLLRGAVWTGAAILFFTGLRSLGLAEATTLIFAAPIFIIALSSLFLKEQVGWRRWGAACVGFIGVLVVVRPGGEVFQVVALFPVGTAALYALMMIGARWVDPGESGWTMMLYLVGAGALISGAISPFFWTPIRAEDIWLFLGIAFFGTAGMTLITQAFRFSAASIVAQFEYTGLVWATLLGWWIWGTVPDATTVIGAAIIVSSGLFIIFREGQAK</sequence>
<accession>A0A2T7FTB3</accession>
<protein>
    <submittedName>
        <fullName evidence="3">EamA family transporter</fullName>
    </submittedName>
</protein>
<dbReference type="Pfam" id="PF00892">
    <property type="entry name" value="EamA"/>
    <property type="match status" value="2"/>
</dbReference>
<keyword evidence="4" id="KW-1185">Reference proteome</keyword>
<feature type="transmembrane region" description="Helical" evidence="1">
    <location>
        <begin position="44"/>
        <end position="68"/>
    </location>
</feature>
<dbReference type="PANTHER" id="PTHR22911">
    <property type="entry name" value="ACYL-MALONYL CONDENSING ENZYME-RELATED"/>
    <property type="match status" value="1"/>
</dbReference>